<feature type="domain" description="HTH tetR-type" evidence="5">
    <location>
        <begin position="13"/>
        <end position="73"/>
    </location>
</feature>
<dbReference type="InterPro" id="IPR009057">
    <property type="entry name" value="Homeodomain-like_sf"/>
</dbReference>
<keyword evidence="2 4" id="KW-0238">DNA-binding</keyword>
<dbReference type="Proteomes" id="UP000049222">
    <property type="component" value="Unassembled WGS sequence"/>
</dbReference>
<dbReference type="PANTHER" id="PTHR30055:SF234">
    <property type="entry name" value="HTH-TYPE TRANSCRIPTIONAL REGULATOR BETI"/>
    <property type="match status" value="1"/>
</dbReference>
<dbReference type="PROSITE" id="PS50977">
    <property type="entry name" value="HTH_TETR_2"/>
    <property type="match status" value="1"/>
</dbReference>
<feature type="DNA-binding region" description="H-T-H motif" evidence="4">
    <location>
        <begin position="36"/>
        <end position="55"/>
    </location>
</feature>
<evidence type="ECO:0000256" key="2">
    <source>
        <dbReference type="ARBA" id="ARBA00023125"/>
    </source>
</evidence>
<dbReference type="GO" id="GO:0000976">
    <property type="term" value="F:transcription cis-regulatory region binding"/>
    <property type="evidence" value="ECO:0007669"/>
    <property type="project" value="TreeGrafter"/>
</dbReference>
<dbReference type="GO" id="GO:0003700">
    <property type="term" value="F:DNA-binding transcription factor activity"/>
    <property type="evidence" value="ECO:0007669"/>
    <property type="project" value="TreeGrafter"/>
</dbReference>
<name>A0A0M6YL23_9RHOB</name>
<sequence length="206" mass="22898">MNIMGRIVQKRTLETRARLVAEAEKLIDRNGFEALRVEDVVRAAGVAKGTFFAHFRDKDALMDRLIGARLDTILDAMDLETGIRDIRDLVARMGPMLTFMTCERYVFDVILRYSGAAAQEDIGPIATTFARQIDVFASWIEHGPFRRDVPVAILAEGVQAFAVQVMALRFCALHAAQGLHAPLETYLAAWLLPPQPSARSSRNTAP</sequence>
<dbReference type="InterPro" id="IPR050109">
    <property type="entry name" value="HTH-type_TetR-like_transc_reg"/>
</dbReference>
<keyword evidence="1" id="KW-0805">Transcription regulation</keyword>
<gene>
    <name evidence="6" type="primary">yvdT</name>
    <name evidence="6" type="ORF">JDO7802_03100</name>
</gene>
<dbReference type="InterPro" id="IPR001647">
    <property type="entry name" value="HTH_TetR"/>
</dbReference>
<reference evidence="6 7" key="1">
    <citation type="submission" date="2015-07" db="EMBL/GenBank/DDBJ databases">
        <authorList>
            <person name="Noorani M."/>
        </authorList>
    </citation>
    <scope>NUCLEOTIDE SEQUENCE [LARGE SCALE GENOMIC DNA]</scope>
    <source>
        <strain evidence="6 7">CECT 7802</strain>
    </source>
</reference>
<keyword evidence="3" id="KW-0804">Transcription</keyword>
<dbReference type="STRING" id="420998.JDO7802_03100"/>
<evidence type="ECO:0000256" key="3">
    <source>
        <dbReference type="ARBA" id="ARBA00023163"/>
    </source>
</evidence>
<protein>
    <submittedName>
        <fullName evidence="6">Putative HTH-type transcriptional regulator YvdT</fullName>
    </submittedName>
</protein>
<dbReference type="AlphaFoldDB" id="A0A0M6YL23"/>
<accession>A0A0M6YL23</accession>
<evidence type="ECO:0000256" key="4">
    <source>
        <dbReference type="PROSITE-ProRule" id="PRU00335"/>
    </source>
</evidence>
<evidence type="ECO:0000259" key="5">
    <source>
        <dbReference type="PROSITE" id="PS50977"/>
    </source>
</evidence>
<dbReference type="PRINTS" id="PR00455">
    <property type="entry name" value="HTHTETR"/>
</dbReference>
<dbReference type="PANTHER" id="PTHR30055">
    <property type="entry name" value="HTH-TYPE TRANSCRIPTIONAL REGULATOR RUTR"/>
    <property type="match status" value="1"/>
</dbReference>
<keyword evidence="7" id="KW-1185">Reference proteome</keyword>
<dbReference type="Gene3D" id="1.10.357.10">
    <property type="entry name" value="Tetracycline Repressor, domain 2"/>
    <property type="match status" value="1"/>
</dbReference>
<dbReference type="EMBL" id="CXSU01000012">
    <property type="protein sequence ID" value="CTQ51062.1"/>
    <property type="molecule type" value="Genomic_DNA"/>
</dbReference>
<proteinExistence type="predicted"/>
<dbReference type="SUPFAM" id="SSF46689">
    <property type="entry name" value="Homeodomain-like"/>
    <property type="match status" value="1"/>
</dbReference>
<evidence type="ECO:0000313" key="6">
    <source>
        <dbReference type="EMBL" id="CTQ51062.1"/>
    </source>
</evidence>
<organism evidence="6 7">
    <name type="scientific">Jannaschia donghaensis</name>
    <dbReference type="NCBI Taxonomy" id="420998"/>
    <lineage>
        <taxon>Bacteria</taxon>
        <taxon>Pseudomonadati</taxon>
        <taxon>Pseudomonadota</taxon>
        <taxon>Alphaproteobacteria</taxon>
        <taxon>Rhodobacterales</taxon>
        <taxon>Roseobacteraceae</taxon>
        <taxon>Jannaschia</taxon>
    </lineage>
</organism>
<dbReference type="Pfam" id="PF00440">
    <property type="entry name" value="TetR_N"/>
    <property type="match status" value="1"/>
</dbReference>
<evidence type="ECO:0000256" key="1">
    <source>
        <dbReference type="ARBA" id="ARBA00023015"/>
    </source>
</evidence>
<evidence type="ECO:0000313" key="7">
    <source>
        <dbReference type="Proteomes" id="UP000049222"/>
    </source>
</evidence>